<name>A0A0G0QWK5_9BACT</name>
<dbReference type="SUPFAM" id="SSF54821">
    <property type="entry name" value="Ribosomal protein S3 C-terminal domain"/>
    <property type="match status" value="1"/>
</dbReference>
<dbReference type="Gene3D" id="3.30.1140.32">
    <property type="entry name" value="Ribosomal protein S3, C-terminal domain"/>
    <property type="match status" value="1"/>
</dbReference>
<dbReference type="InterPro" id="IPR057258">
    <property type="entry name" value="Ribosomal_uS3"/>
</dbReference>
<dbReference type="CDD" id="cd02412">
    <property type="entry name" value="KH-II_30S_S3"/>
    <property type="match status" value="1"/>
</dbReference>
<evidence type="ECO:0000313" key="11">
    <source>
        <dbReference type="EMBL" id="KKR41741.1"/>
    </source>
</evidence>
<dbReference type="InterPro" id="IPR036419">
    <property type="entry name" value="Ribosomal_S3_C_sf"/>
</dbReference>
<dbReference type="GO" id="GO:0006412">
    <property type="term" value="P:translation"/>
    <property type="evidence" value="ECO:0007669"/>
    <property type="project" value="UniProtKB-UniRule"/>
</dbReference>
<dbReference type="AlphaFoldDB" id="A0A0G0QWK5"/>
<dbReference type="Proteomes" id="UP000034301">
    <property type="component" value="Unassembled WGS sequence"/>
</dbReference>
<comment type="caution">
    <text evidence="11">The sequence shown here is derived from an EMBL/GenBank/DDBJ whole genome shotgun (WGS) entry which is preliminary data.</text>
</comment>
<evidence type="ECO:0000313" key="12">
    <source>
        <dbReference type="Proteomes" id="UP000034301"/>
    </source>
</evidence>
<evidence type="ECO:0000256" key="8">
    <source>
        <dbReference type="HAMAP-Rule" id="MF_01309"/>
    </source>
</evidence>
<evidence type="ECO:0000256" key="4">
    <source>
        <dbReference type="ARBA" id="ARBA00022980"/>
    </source>
</evidence>
<dbReference type="InterPro" id="IPR009019">
    <property type="entry name" value="KH_sf_prok-type"/>
</dbReference>
<comment type="subunit">
    <text evidence="8">Part of the 30S ribosomal subunit. Forms a tight complex with proteins S10 and S14.</text>
</comment>
<evidence type="ECO:0000259" key="10">
    <source>
        <dbReference type="PROSITE" id="PS50823"/>
    </source>
</evidence>
<reference evidence="11 12" key="1">
    <citation type="journal article" date="2015" name="Nature">
        <title>rRNA introns, odd ribosomes, and small enigmatic genomes across a large radiation of phyla.</title>
        <authorList>
            <person name="Brown C.T."/>
            <person name="Hug L.A."/>
            <person name="Thomas B.C."/>
            <person name="Sharon I."/>
            <person name="Castelle C.J."/>
            <person name="Singh A."/>
            <person name="Wilkins M.J."/>
            <person name="Williams K.H."/>
            <person name="Banfield J.F."/>
        </authorList>
    </citation>
    <scope>NUCLEOTIDE SEQUENCE [LARGE SCALE GENOMIC DNA]</scope>
</reference>
<dbReference type="GO" id="GO:0003729">
    <property type="term" value="F:mRNA binding"/>
    <property type="evidence" value="ECO:0007669"/>
    <property type="project" value="UniProtKB-UniRule"/>
</dbReference>
<dbReference type="PANTHER" id="PTHR11760">
    <property type="entry name" value="30S/40S RIBOSOMAL PROTEIN S3"/>
    <property type="match status" value="1"/>
</dbReference>
<dbReference type="InterPro" id="IPR018280">
    <property type="entry name" value="Ribosomal_uS3_CS"/>
</dbReference>
<dbReference type="SMART" id="SM00322">
    <property type="entry name" value="KH"/>
    <property type="match status" value="1"/>
</dbReference>
<accession>A0A0G0QWK5</accession>
<dbReference type="SUPFAM" id="SSF54814">
    <property type="entry name" value="Prokaryotic type KH domain (KH-domain type II)"/>
    <property type="match status" value="1"/>
</dbReference>
<dbReference type="InterPro" id="IPR001351">
    <property type="entry name" value="Ribosomal_uS3_C"/>
</dbReference>
<dbReference type="Pfam" id="PF00189">
    <property type="entry name" value="Ribosomal_S3_C"/>
    <property type="match status" value="1"/>
</dbReference>
<dbReference type="GO" id="GO:0019843">
    <property type="term" value="F:rRNA binding"/>
    <property type="evidence" value="ECO:0007669"/>
    <property type="project" value="UniProtKB-UniRule"/>
</dbReference>
<dbReference type="GO" id="GO:0003735">
    <property type="term" value="F:structural constituent of ribosome"/>
    <property type="evidence" value="ECO:0007669"/>
    <property type="project" value="InterPro"/>
</dbReference>
<comment type="similarity">
    <text evidence="1 8 9">Belongs to the universal ribosomal protein uS3 family.</text>
</comment>
<keyword evidence="5 8" id="KW-0687">Ribonucleoprotein</keyword>
<evidence type="ECO:0000256" key="1">
    <source>
        <dbReference type="ARBA" id="ARBA00010761"/>
    </source>
</evidence>
<dbReference type="InterPro" id="IPR005704">
    <property type="entry name" value="Ribosomal_uS3_bac-typ"/>
</dbReference>
<evidence type="ECO:0000256" key="6">
    <source>
        <dbReference type="ARBA" id="ARBA00024998"/>
    </source>
</evidence>
<keyword evidence="4 8" id="KW-0689">Ribosomal protein</keyword>
<dbReference type="Pfam" id="PF07650">
    <property type="entry name" value="KH_2"/>
    <property type="match status" value="1"/>
</dbReference>
<dbReference type="InterPro" id="IPR015946">
    <property type="entry name" value="KH_dom-like_a/b"/>
</dbReference>
<keyword evidence="3 8" id="KW-0694">RNA-binding</keyword>
<gene>
    <name evidence="8" type="primary">rpsC</name>
    <name evidence="11" type="ORF">UT78_C0021G0012</name>
</gene>
<dbReference type="PROSITE" id="PS00548">
    <property type="entry name" value="RIBOSOMAL_S3"/>
    <property type="match status" value="1"/>
</dbReference>
<dbReference type="Gene3D" id="3.30.300.20">
    <property type="match status" value="1"/>
</dbReference>
<dbReference type="InterPro" id="IPR004044">
    <property type="entry name" value="KH_dom_type_2"/>
</dbReference>
<dbReference type="InterPro" id="IPR004087">
    <property type="entry name" value="KH_dom"/>
</dbReference>
<evidence type="ECO:0000256" key="9">
    <source>
        <dbReference type="RuleBase" id="RU003624"/>
    </source>
</evidence>
<evidence type="ECO:0000256" key="5">
    <source>
        <dbReference type="ARBA" id="ARBA00023274"/>
    </source>
</evidence>
<organism evidence="11 12">
    <name type="scientific">Candidatus Nomurabacteria bacterium GW2011_GWF2_40_12</name>
    <dbReference type="NCBI Taxonomy" id="1618776"/>
    <lineage>
        <taxon>Bacteria</taxon>
        <taxon>Candidatus Nomuraibacteriota</taxon>
    </lineage>
</organism>
<feature type="domain" description="KH type-2" evidence="10">
    <location>
        <begin position="39"/>
        <end position="114"/>
    </location>
</feature>
<evidence type="ECO:0000256" key="2">
    <source>
        <dbReference type="ARBA" id="ARBA00022730"/>
    </source>
</evidence>
<dbReference type="PROSITE" id="PS50823">
    <property type="entry name" value="KH_TYPE_2"/>
    <property type="match status" value="1"/>
</dbReference>
<evidence type="ECO:0000256" key="7">
    <source>
        <dbReference type="ARBA" id="ARBA00035257"/>
    </source>
</evidence>
<comment type="function">
    <text evidence="6 8">Binds the lower part of the 30S subunit head. Binds mRNA in the 70S ribosome, positioning it for translation.</text>
</comment>
<dbReference type="EMBL" id="LBYC01000021">
    <property type="protein sequence ID" value="KKR41741.1"/>
    <property type="molecule type" value="Genomic_DNA"/>
</dbReference>
<proteinExistence type="inferred from homology"/>
<dbReference type="PATRIC" id="fig|1618776.3.peg.742"/>
<dbReference type="NCBIfam" id="TIGR01009">
    <property type="entry name" value="rpsC_bact"/>
    <property type="match status" value="1"/>
</dbReference>
<evidence type="ECO:0000256" key="3">
    <source>
        <dbReference type="ARBA" id="ARBA00022884"/>
    </source>
</evidence>
<dbReference type="FunFam" id="3.30.300.20:FF:000001">
    <property type="entry name" value="30S ribosomal protein S3"/>
    <property type="match status" value="1"/>
</dbReference>
<sequence>MSKIVHPYAHRLIILRDWKSRWFADPKKYVAYLKGDVLIRQYLEKKLRGMYISSIEIERSRKATRFIIKTSRPGLLIGRNGEGATKLKEEILKKMDKLKLPRPEDFKLEIMEIANPEADAAIVAYMIAEGLEKRMPYRRVIKQIIEKVMTARGVEGARVVLSGRLGGAEIARTEELKRGSIPLQTFRADIDFKRERATLSYGVVGIKVWIYRGKIFADKKATHNTLTPASESGKDNKLKTD</sequence>
<dbReference type="PANTHER" id="PTHR11760:SF19">
    <property type="entry name" value="SMALL RIBOSOMAL SUBUNIT PROTEIN US3C"/>
    <property type="match status" value="1"/>
</dbReference>
<dbReference type="HAMAP" id="MF_01309_B">
    <property type="entry name" value="Ribosomal_uS3_B"/>
    <property type="match status" value="1"/>
</dbReference>
<keyword evidence="2 8" id="KW-0699">rRNA-binding</keyword>
<protein>
    <recommendedName>
        <fullName evidence="7 8">Small ribosomal subunit protein uS3</fullName>
    </recommendedName>
</protein>
<dbReference type="GO" id="GO:0022627">
    <property type="term" value="C:cytosolic small ribosomal subunit"/>
    <property type="evidence" value="ECO:0007669"/>
    <property type="project" value="TreeGrafter"/>
</dbReference>